<evidence type="ECO:0000256" key="6">
    <source>
        <dbReference type="ARBA" id="ARBA00022737"/>
    </source>
</evidence>
<dbReference type="SUPFAM" id="SSF52047">
    <property type="entry name" value="RNI-like"/>
    <property type="match status" value="1"/>
</dbReference>
<evidence type="ECO:0000256" key="14">
    <source>
        <dbReference type="ARBA" id="ARBA00065449"/>
    </source>
</evidence>
<evidence type="ECO:0000256" key="12">
    <source>
        <dbReference type="ARBA" id="ARBA00023288"/>
    </source>
</evidence>
<dbReference type="InterPro" id="IPR001810">
    <property type="entry name" value="F-box_dom"/>
</dbReference>
<dbReference type="InterPro" id="IPR001611">
    <property type="entry name" value="Leu-rich_rpt"/>
</dbReference>
<evidence type="ECO:0000256" key="15">
    <source>
        <dbReference type="ARBA" id="ARBA00070275"/>
    </source>
</evidence>
<proteinExistence type="predicted"/>
<dbReference type="EnsemblMetazoa" id="CLYHEMT021547.1">
    <property type="protein sequence ID" value="CLYHEMP021547.1"/>
    <property type="gene ID" value="CLYHEMG021547"/>
</dbReference>
<keyword evidence="9" id="KW-0832">Ubl conjugation</keyword>
<evidence type="ECO:0000259" key="17">
    <source>
        <dbReference type="PROSITE" id="PS50181"/>
    </source>
</evidence>
<evidence type="ECO:0000256" key="3">
    <source>
        <dbReference type="ARBA" id="ARBA00022499"/>
    </source>
</evidence>
<dbReference type="PANTHER" id="PTHR13318:SF165">
    <property type="entry name" value="F-BOX_LRR-REPEAT PROTEIN FBXL-1"/>
    <property type="match status" value="1"/>
</dbReference>
<evidence type="ECO:0000256" key="5">
    <source>
        <dbReference type="ARBA" id="ARBA00022614"/>
    </source>
</evidence>
<dbReference type="AlphaFoldDB" id="A0A7M5XGE7"/>
<evidence type="ECO:0000256" key="10">
    <source>
        <dbReference type="ARBA" id="ARBA00022860"/>
    </source>
</evidence>
<keyword evidence="10" id="KW-0112">Calmodulin-binding</keyword>
<evidence type="ECO:0000256" key="13">
    <source>
        <dbReference type="ARBA" id="ARBA00023289"/>
    </source>
</evidence>
<dbReference type="Pfam" id="PF12937">
    <property type="entry name" value="F-box-like"/>
    <property type="match status" value="1"/>
</dbReference>
<name>A0A7M5XGE7_9CNID</name>
<dbReference type="GO" id="GO:0031347">
    <property type="term" value="P:regulation of defense response"/>
    <property type="evidence" value="ECO:0007669"/>
    <property type="project" value="UniProtKB-ARBA"/>
</dbReference>
<keyword evidence="11" id="KW-0472">Membrane</keyword>
<keyword evidence="3" id="KW-1017">Isopeptide bond</keyword>
<keyword evidence="7" id="KW-0833">Ubl conjugation pathway</keyword>
<comment type="subcellular location">
    <subcellularLocation>
        <location evidence="1">Membrane</location>
        <topology evidence="1">Lipid-anchor</topology>
    </subcellularLocation>
</comment>
<feature type="domain" description="F-box" evidence="17">
    <location>
        <begin position="31"/>
        <end position="77"/>
    </location>
</feature>
<dbReference type="PROSITE" id="PS50181">
    <property type="entry name" value="FBOX"/>
    <property type="match status" value="1"/>
</dbReference>
<dbReference type="InterPro" id="IPR057207">
    <property type="entry name" value="FBXL15_LRR"/>
</dbReference>
<dbReference type="Proteomes" id="UP000594262">
    <property type="component" value="Unplaced"/>
</dbReference>
<keyword evidence="19" id="KW-1185">Reference proteome</keyword>
<dbReference type="InterPro" id="IPR006553">
    <property type="entry name" value="Leu-rich_rpt_Cys-con_subtyp"/>
</dbReference>
<evidence type="ECO:0000256" key="16">
    <source>
        <dbReference type="ARBA" id="ARBA00077972"/>
    </source>
</evidence>
<keyword evidence="5" id="KW-0433">Leucine-rich repeat</keyword>
<evidence type="ECO:0000256" key="2">
    <source>
        <dbReference type="ARBA" id="ARBA00004906"/>
    </source>
</evidence>
<comment type="pathway">
    <text evidence="2">Protein modification; protein ubiquitination.</text>
</comment>
<dbReference type="CDD" id="cd22115">
    <property type="entry name" value="F-box_FBXL2-like"/>
    <property type="match status" value="1"/>
</dbReference>
<dbReference type="GO" id="GO:0005516">
    <property type="term" value="F:calmodulin binding"/>
    <property type="evidence" value="ECO:0007669"/>
    <property type="project" value="UniProtKB-KW"/>
</dbReference>
<protein>
    <recommendedName>
        <fullName evidence="15">F-box/LRR-repeat protein 2</fullName>
    </recommendedName>
    <alternativeName>
        <fullName evidence="16">F-box and leucine-rich repeat protein 2</fullName>
    </alternativeName>
</protein>
<sequence>MSSTPIPLNKVSNGVHKNKRLEGYFEDAATGLINKKLPKELLLRVFSFLDIVALCRCAQVSKAWNLLALDGSNWQQVNLFEFQRDVRTNVVQSLSRRCGGFLKTLNLKGCQGIEDDALRTFAQNCKNIEELVLCDCNKITNKTCIYLSNFANKLVVLDFESCTQVDDLGLAKIGSGCSKLEHLNIAWCRKVSSAGLIAIAHGCPSLELLVASGCVSIRDEGLRVLAVHCGGLKKIVLQGCTNITDNGIKPLGDNCNALEFVNISECEALTDQTLKYIADGCHELKTLEAARCSQFTDTGFSTLARGCHSMQRLDLEECTLITDHTLHCLSYNCSEIVNLTFSHCELITDEGIRHLAGGTCAIEKLEIIELDNCPLITDQALEYLMNCRSLNRLELYDCHNITRGGIRRLKSRLPNVRVQAYFAPVTPPPATPNRRQRSCRCCEIL</sequence>
<evidence type="ECO:0000256" key="4">
    <source>
        <dbReference type="ARBA" id="ARBA00022553"/>
    </source>
</evidence>
<dbReference type="GO" id="GO:0019005">
    <property type="term" value="C:SCF ubiquitin ligase complex"/>
    <property type="evidence" value="ECO:0007669"/>
    <property type="project" value="TreeGrafter"/>
</dbReference>
<dbReference type="GO" id="GO:0016020">
    <property type="term" value="C:membrane"/>
    <property type="evidence" value="ECO:0007669"/>
    <property type="project" value="UniProtKB-SubCell"/>
</dbReference>
<keyword evidence="12" id="KW-0449">Lipoprotein</keyword>
<evidence type="ECO:0000313" key="18">
    <source>
        <dbReference type="EnsemblMetazoa" id="CLYHEMP021547.1"/>
    </source>
</evidence>
<keyword evidence="6" id="KW-0677">Repeat</keyword>
<evidence type="ECO:0000256" key="9">
    <source>
        <dbReference type="ARBA" id="ARBA00022843"/>
    </source>
</evidence>
<dbReference type="FunFam" id="3.80.10.10:FF:000042">
    <property type="entry name" value="F-box/LRR-repeat protein 20 isoform 2"/>
    <property type="match status" value="1"/>
</dbReference>
<keyword evidence="13" id="KW-0636">Prenylation</keyword>
<comment type="subunit">
    <text evidence="14">Part of the SCF (SKP1-CUL1-F-box) E3 ubiquitin-protein ligase complex SCF(FBXL2) composed of CUL1, SKP1, RBX1 and FBXL2. Interacts with calmodulin; may antagonize substrate ubiquitination by SCF(FBXL2). May interact with PIK3R1. Interacts with PTPN13.</text>
</comment>
<dbReference type="PANTHER" id="PTHR13318">
    <property type="entry name" value="PARTNER OF PAIRED, ISOFORM B-RELATED"/>
    <property type="match status" value="1"/>
</dbReference>
<dbReference type="Pfam" id="PF13516">
    <property type="entry name" value="LRR_6"/>
    <property type="match status" value="2"/>
</dbReference>
<keyword evidence="4" id="KW-0597">Phosphoprotein</keyword>
<evidence type="ECO:0000256" key="1">
    <source>
        <dbReference type="ARBA" id="ARBA00004635"/>
    </source>
</evidence>
<dbReference type="GeneID" id="136816600"/>
<accession>A0A7M5XGE7</accession>
<dbReference type="FunFam" id="1.20.1280.50:FF:000013">
    <property type="entry name" value="F-box/LRR-repeat protein 20 isoform X1"/>
    <property type="match status" value="1"/>
</dbReference>
<dbReference type="Pfam" id="PF25372">
    <property type="entry name" value="DUF7885"/>
    <property type="match status" value="1"/>
</dbReference>
<dbReference type="FunFam" id="3.80.10.10:FF:000060">
    <property type="entry name" value="F-box/LRR-repeat protein 20 isoform 2"/>
    <property type="match status" value="1"/>
</dbReference>
<evidence type="ECO:0000256" key="8">
    <source>
        <dbReference type="ARBA" id="ARBA00022837"/>
    </source>
</evidence>
<organism evidence="18 19">
    <name type="scientific">Clytia hemisphaerica</name>
    <dbReference type="NCBI Taxonomy" id="252671"/>
    <lineage>
        <taxon>Eukaryota</taxon>
        <taxon>Metazoa</taxon>
        <taxon>Cnidaria</taxon>
        <taxon>Hydrozoa</taxon>
        <taxon>Hydroidolina</taxon>
        <taxon>Leptothecata</taxon>
        <taxon>Obeliida</taxon>
        <taxon>Clytiidae</taxon>
        <taxon>Clytia</taxon>
    </lineage>
</organism>
<evidence type="ECO:0000256" key="11">
    <source>
        <dbReference type="ARBA" id="ARBA00023136"/>
    </source>
</evidence>
<dbReference type="SMART" id="SM00256">
    <property type="entry name" value="FBOX"/>
    <property type="match status" value="1"/>
</dbReference>
<dbReference type="GO" id="GO:0016567">
    <property type="term" value="P:protein ubiquitination"/>
    <property type="evidence" value="ECO:0007669"/>
    <property type="project" value="UniProtKB-ARBA"/>
</dbReference>
<evidence type="ECO:0000313" key="19">
    <source>
        <dbReference type="Proteomes" id="UP000594262"/>
    </source>
</evidence>
<keyword evidence="8" id="KW-0106">Calcium</keyword>
<reference evidence="18" key="1">
    <citation type="submission" date="2021-01" db="UniProtKB">
        <authorList>
            <consortium name="EnsemblMetazoa"/>
        </authorList>
    </citation>
    <scope>IDENTIFICATION</scope>
</reference>
<dbReference type="Gene3D" id="1.20.1280.50">
    <property type="match status" value="1"/>
</dbReference>
<dbReference type="Gene3D" id="3.80.10.10">
    <property type="entry name" value="Ribonuclease Inhibitor"/>
    <property type="match status" value="2"/>
</dbReference>
<dbReference type="InterPro" id="IPR032675">
    <property type="entry name" value="LRR_dom_sf"/>
</dbReference>
<dbReference type="SMART" id="SM00367">
    <property type="entry name" value="LRR_CC"/>
    <property type="match status" value="12"/>
</dbReference>
<dbReference type="GO" id="GO:1990756">
    <property type="term" value="F:ubiquitin-like ligase-substrate adaptor activity"/>
    <property type="evidence" value="ECO:0007669"/>
    <property type="project" value="UniProtKB-ARBA"/>
</dbReference>
<dbReference type="OrthoDB" id="550575at2759"/>
<dbReference type="GO" id="GO:0031146">
    <property type="term" value="P:SCF-dependent proteasomal ubiquitin-dependent protein catabolic process"/>
    <property type="evidence" value="ECO:0007669"/>
    <property type="project" value="TreeGrafter"/>
</dbReference>
<evidence type="ECO:0000256" key="7">
    <source>
        <dbReference type="ARBA" id="ARBA00022786"/>
    </source>
</evidence>
<dbReference type="RefSeq" id="XP_066929041.1">
    <property type="nucleotide sequence ID" value="XM_067072940.1"/>
</dbReference>